<evidence type="ECO:0008006" key="5">
    <source>
        <dbReference type="Google" id="ProtNLM"/>
    </source>
</evidence>
<dbReference type="Proteomes" id="UP000183376">
    <property type="component" value="Chromosome I"/>
</dbReference>
<feature type="region of interest" description="Disordered" evidence="1">
    <location>
        <begin position="57"/>
        <end position="84"/>
    </location>
</feature>
<evidence type="ECO:0000313" key="3">
    <source>
        <dbReference type="EMBL" id="SDM53348.1"/>
    </source>
</evidence>
<keyword evidence="4" id="KW-1185">Reference proteome</keyword>
<feature type="signal peptide" evidence="2">
    <location>
        <begin position="1"/>
        <end position="28"/>
    </location>
</feature>
<proteinExistence type="predicted"/>
<sequence length="119" mass="12307">MKPSVLSALAVSALATAGLLSAAAPATAAPLKCATGYFCAYEHINFTGAVLVQSRAGRGSTVDAPNDRTSSGSNNTGNQWVGVNSRTGIPDDDVYKWAPYTDASTIGSANDKIDHFDVR</sequence>
<evidence type="ECO:0000313" key="4">
    <source>
        <dbReference type="Proteomes" id="UP000183376"/>
    </source>
</evidence>
<dbReference type="AlphaFoldDB" id="A0A1G9U0D7"/>
<dbReference type="Pfam" id="PF03995">
    <property type="entry name" value="Inhibitor_I36"/>
    <property type="match status" value="1"/>
</dbReference>
<name>A0A1G9U0D7_ALLAB</name>
<feature type="compositionally biased region" description="Polar residues" evidence="1">
    <location>
        <begin position="67"/>
        <end position="84"/>
    </location>
</feature>
<reference evidence="3 4" key="1">
    <citation type="submission" date="2016-10" db="EMBL/GenBank/DDBJ databases">
        <authorList>
            <person name="de Groot N.N."/>
        </authorList>
    </citation>
    <scope>NUCLEOTIDE SEQUENCE [LARGE SCALE GENOMIC DNA]</scope>
    <source>
        <strain evidence="3 4">DSM 44149</strain>
    </source>
</reference>
<dbReference type="OrthoDB" id="4283316at2"/>
<evidence type="ECO:0000256" key="1">
    <source>
        <dbReference type="SAM" id="MobiDB-lite"/>
    </source>
</evidence>
<dbReference type="RefSeq" id="WP_030432844.1">
    <property type="nucleotide sequence ID" value="NZ_JOEF01000033.1"/>
</dbReference>
<protein>
    <recommendedName>
        <fullName evidence="5">Peptidase inhibitor family I36</fullName>
    </recommendedName>
</protein>
<dbReference type="EMBL" id="LT629701">
    <property type="protein sequence ID" value="SDM53348.1"/>
    <property type="molecule type" value="Genomic_DNA"/>
</dbReference>
<keyword evidence="2" id="KW-0732">Signal</keyword>
<gene>
    <name evidence="3" type="ORF">SAMN04489726_2098</name>
</gene>
<dbReference type="STRING" id="211114.SAMN04489726_2098"/>
<evidence type="ECO:0000256" key="2">
    <source>
        <dbReference type="SAM" id="SignalP"/>
    </source>
</evidence>
<accession>A0A1G9U0D7</accession>
<feature type="chain" id="PRO_5009245539" description="Peptidase inhibitor family I36" evidence="2">
    <location>
        <begin position="29"/>
        <end position="119"/>
    </location>
</feature>
<organism evidence="3 4">
    <name type="scientific">Allokutzneria albata</name>
    <name type="common">Kibdelosporangium albatum</name>
    <dbReference type="NCBI Taxonomy" id="211114"/>
    <lineage>
        <taxon>Bacteria</taxon>
        <taxon>Bacillati</taxon>
        <taxon>Actinomycetota</taxon>
        <taxon>Actinomycetes</taxon>
        <taxon>Pseudonocardiales</taxon>
        <taxon>Pseudonocardiaceae</taxon>
        <taxon>Allokutzneria</taxon>
    </lineage>
</organism>